<feature type="compositionally biased region" description="Gly residues" evidence="25">
    <location>
        <begin position="141"/>
        <end position="150"/>
    </location>
</feature>
<dbReference type="SUPFAM" id="SSF47454">
    <property type="entry name" value="A DNA-binding domain in eukaryotic transcription factors"/>
    <property type="match status" value="1"/>
</dbReference>
<dbReference type="GO" id="GO:0008289">
    <property type="term" value="F:lipid binding"/>
    <property type="evidence" value="ECO:0007669"/>
    <property type="project" value="UniProtKB-KW"/>
</dbReference>
<evidence type="ECO:0000256" key="24">
    <source>
        <dbReference type="ARBA" id="ARBA00031659"/>
    </source>
</evidence>
<dbReference type="OrthoDB" id="7458135at2759"/>
<feature type="region of interest" description="Disordered" evidence="25">
    <location>
        <begin position="108"/>
        <end position="150"/>
    </location>
</feature>
<dbReference type="InterPro" id="IPR004827">
    <property type="entry name" value="bZIP"/>
</dbReference>
<dbReference type="PROSITE" id="PS00036">
    <property type="entry name" value="BZIP_BASIC"/>
    <property type="match status" value="1"/>
</dbReference>
<dbReference type="CTD" id="405781"/>
<dbReference type="CDD" id="cd14720">
    <property type="entry name" value="bZIP_NFE2-like"/>
    <property type="match status" value="1"/>
</dbReference>
<dbReference type="InterPro" id="IPR008917">
    <property type="entry name" value="TF_DNA-bd_sf"/>
</dbReference>
<keyword evidence="21" id="KW-0753">Steroid metabolism</keyword>
<comment type="subcellular location">
    <subcellularLocation>
        <location evidence="3">Endoplasmic reticulum membrane</location>
        <topology evidence="3">Single-pass type II membrane protein</topology>
    </subcellularLocation>
    <subcellularLocation>
        <location evidence="2">Endoplasmic reticulum membrane</location>
        <topology evidence="2">Single-pass type III membrane protein</topology>
    </subcellularLocation>
    <subcellularLocation>
        <location evidence="1">Nucleus</location>
    </subcellularLocation>
</comment>
<keyword evidence="22" id="KW-0539">Nucleus</keyword>
<evidence type="ECO:0000256" key="14">
    <source>
        <dbReference type="ARBA" id="ARBA00023121"/>
    </source>
</evidence>
<keyword evidence="8" id="KW-0812">Transmembrane</keyword>
<evidence type="ECO:0000256" key="4">
    <source>
        <dbReference type="ARBA" id="ARBA00008157"/>
    </source>
</evidence>
<dbReference type="InterPro" id="IPR047167">
    <property type="entry name" value="NFE2-like"/>
</dbReference>
<keyword evidence="18" id="KW-0804">Transcription</keyword>
<dbReference type="SMART" id="SM00338">
    <property type="entry name" value="BRLZ"/>
    <property type="match status" value="1"/>
</dbReference>
<evidence type="ECO:0000256" key="25">
    <source>
        <dbReference type="SAM" id="MobiDB-lite"/>
    </source>
</evidence>
<keyword evidence="7" id="KW-0153">Cholesterol metabolism</keyword>
<evidence type="ECO:0000313" key="27">
    <source>
        <dbReference type="Proteomes" id="UP000515152"/>
    </source>
</evidence>
<dbReference type="PANTHER" id="PTHR24411:SF31">
    <property type="entry name" value="ENDOPLASMIC RETICULUM MEMBRANE SENSOR NFE2L1"/>
    <property type="match status" value="1"/>
</dbReference>
<comment type="similarity">
    <text evidence="4">Belongs to the bZIP family. CNC subfamily.</text>
</comment>
<feature type="region of interest" description="Disordered" evidence="25">
    <location>
        <begin position="443"/>
        <end position="495"/>
    </location>
</feature>
<evidence type="ECO:0000256" key="12">
    <source>
        <dbReference type="ARBA" id="ARBA00023015"/>
    </source>
</evidence>
<dbReference type="GO" id="GO:0005789">
    <property type="term" value="C:endoplasmic reticulum membrane"/>
    <property type="evidence" value="ECO:0007669"/>
    <property type="project" value="UniProtKB-SubCell"/>
</dbReference>
<protein>
    <recommendedName>
        <fullName evidence="5">Endoplasmic reticulum membrane sensor NFE2L1</fullName>
    </recommendedName>
    <alternativeName>
        <fullName evidence="24">Nuclear factor erythroid 2-related factor 1</fullName>
    </alternativeName>
    <alternativeName>
        <fullName evidence="23">Nuclear factor, erythroid derived 2, like 1</fullName>
    </alternativeName>
</protein>
<evidence type="ECO:0000256" key="19">
    <source>
        <dbReference type="ARBA" id="ARBA00023166"/>
    </source>
</evidence>
<evidence type="ECO:0000256" key="21">
    <source>
        <dbReference type="ARBA" id="ARBA00023221"/>
    </source>
</evidence>
<evidence type="ECO:0000256" key="20">
    <source>
        <dbReference type="ARBA" id="ARBA00023180"/>
    </source>
</evidence>
<organism evidence="27 28">
    <name type="scientific">Clupea harengus</name>
    <name type="common">Atlantic herring</name>
    <dbReference type="NCBI Taxonomy" id="7950"/>
    <lineage>
        <taxon>Eukaryota</taxon>
        <taxon>Metazoa</taxon>
        <taxon>Chordata</taxon>
        <taxon>Craniata</taxon>
        <taxon>Vertebrata</taxon>
        <taxon>Euteleostomi</taxon>
        <taxon>Actinopterygii</taxon>
        <taxon>Neopterygii</taxon>
        <taxon>Teleostei</taxon>
        <taxon>Clupei</taxon>
        <taxon>Clupeiformes</taxon>
        <taxon>Clupeoidei</taxon>
        <taxon>Clupeidae</taxon>
        <taxon>Clupea</taxon>
    </lineage>
</organism>
<evidence type="ECO:0000256" key="15">
    <source>
        <dbReference type="ARBA" id="ARBA00023125"/>
    </source>
</evidence>
<keyword evidence="10" id="KW-0735">Signal-anchor</keyword>
<dbReference type="GeneID" id="105912825"/>
<keyword evidence="17" id="KW-0010">Activator</keyword>
<evidence type="ECO:0000256" key="2">
    <source>
        <dbReference type="ARBA" id="ARBA00004643"/>
    </source>
</evidence>
<evidence type="ECO:0000259" key="26">
    <source>
        <dbReference type="PROSITE" id="PS50217"/>
    </source>
</evidence>
<feature type="region of interest" description="Disordered" evidence="25">
    <location>
        <begin position="716"/>
        <end position="737"/>
    </location>
</feature>
<dbReference type="InterPro" id="IPR004826">
    <property type="entry name" value="bZIP_Maf"/>
</dbReference>
<dbReference type="PANTHER" id="PTHR24411">
    <property type="entry name" value="NUCLEAR FACTOR ERYTHROID 2-RELATED FACTOR"/>
    <property type="match status" value="1"/>
</dbReference>
<keyword evidence="12" id="KW-0805">Transcription regulation</keyword>
<keyword evidence="9" id="KW-0256">Endoplasmic reticulum</keyword>
<dbReference type="KEGG" id="char:105912825"/>
<evidence type="ECO:0000256" key="10">
    <source>
        <dbReference type="ARBA" id="ARBA00022968"/>
    </source>
</evidence>
<keyword evidence="16" id="KW-0472">Membrane</keyword>
<keyword evidence="20" id="KW-0325">Glycoprotein</keyword>
<dbReference type="PROSITE" id="PS50217">
    <property type="entry name" value="BZIP"/>
    <property type="match status" value="1"/>
</dbReference>
<evidence type="ECO:0000256" key="7">
    <source>
        <dbReference type="ARBA" id="ARBA00022548"/>
    </source>
</evidence>
<evidence type="ECO:0000256" key="1">
    <source>
        <dbReference type="ARBA" id="ARBA00004123"/>
    </source>
</evidence>
<keyword evidence="15" id="KW-0238">DNA-binding</keyword>
<feature type="compositionally biased region" description="Low complexity" evidence="25">
    <location>
        <begin position="457"/>
        <end position="489"/>
    </location>
</feature>
<evidence type="ECO:0000256" key="16">
    <source>
        <dbReference type="ARBA" id="ARBA00023136"/>
    </source>
</evidence>
<keyword evidence="11" id="KW-1133">Transmembrane helix</keyword>
<evidence type="ECO:0000256" key="6">
    <source>
        <dbReference type="ARBA" id="ARBA00022491"/>
    </source>
</evidence>
<dbReference type="Pfam" id="PF03131">
    <property type="entry name" value="bZIP_Maf"/>
    <property type="match status" value="1"/>
</dbReference>
<keyword evidence="13" id="KW-0443">Lipid metabolism</keyword>
<reference evidence="28" key="1">
    <citation type="submission" date="2025-08" db="UniProtKB">
        <authorList>
            <consortium name="RefSeq"/>
        </authorList>
    </citation>
    <scope>IDENTIFICATION</scope>
</reference>
<evidence type="ECO:0000256" key="13">
    <source>
        <dbReference type="ARBA" id="ARBA00023098"/>
    </source>
</evidence>
<evidence type="ECO:0000256" key="9">
    <source>
        <dbReference type="ARBA" id="ARBA00022824"/>
    </source>
</evidence>
<sequence length="737" mass="81153">MYLKKYLTEGLIQVAILLSLSGMRVDVDPYLPPLQEIILGQSSALTQTQFHNLRNSLEGQDQHPKSVDLDGFFTARRLLGWVRSLDRLQLPTTELEAWLVHQEPEPLKPVSVQGGQMEGDSGLDDDGDLSGLGLRMEGGEEGGGGGIGELGYGQVAIDNNTVRGAVDPLPRGEQQDNSDNISKEDGDVLNFLWQQEADPGQQSEGPGYGNHRQPLEPLLSSFDDDDRFRADVWTAGRHYHSHGDPPFGADVQQHPDPELLGLDEEVSFSAGRPLLSPLISPGDPSMDLEQQWQDLLAIMEPQDMDLVAPALNLPVSNVEQAVAIGSINGLLHQDVSLHQASVPRVHEDAMGGLSHLDAAPTPTQHHSSSNPSDGTFSFGSHDGAANGDSDLVDSALLINLLEEPALASPLRPLLEESMLDEISLMDLALEEGINPSEMCQLEEHLEDSDSGLSLNFSHSPASPSGSEASCSSSSSSSSSSSLSSTGSFSEEGAVGYDPEYEDMEDSAEGAFGGYAAETRKVCGASYVEPSRFQHLPWLDSVSHDHTYNQPLSRNPEKPEKGCFEESPEVVVKDTFMGRDDRRARAMRVPFSTDHIINLPVEEFNMLLTRHKLSEAQLTLVRDIRRRGKNKMAAQNCRRRKLDVVVGLEHNVDGLRLRRARLLREKAEMYRSVREMKQRLSSLYEDVFSRLRDGEGRPYSDQEYSLQFNADGRVVLTSNHTSTESRCKSSKKQKDKRK</sequence>
<dbReference type="GO" id="GO:0000981">
    <property type="term" value="F:DNA-binding transcription factor activity, RNA polymerase II-specific"/>
    <property type="evidence" value="ECO:0007669"/>
    <property type="project" value="TreeGrafter"/>
</dbReference>
<dbReference type="Proteomes" id="UP000515152">
    <property type="component" value="Chromosome 1"/>
</dbReference>
<evidence type="ECO:0000256" key="5">
    <source>
        <dbReference type="ARBA" id="ARBA00020485"/>
    </source>
</evidence>
<evidence type="ECO:0000256" key="8">
    <source>
        <dbReference type="ARBA" id="ARBA00022692"/>
    </source>
</evidence>
<dbReference type="AlphaFoldDB" id="A0A6P3WF93"/>
<accession>A0A6P3WF93</accession>
<dbReference type="RefSeq" id="XP_012697282.2">
    <property type="nucleotide sequence ID" value="XM_012841828.3"/>
</dbReference>
<dbReference type="GO" id="GO:0008203">
    <property type="term" value="P:cholesterol metabolic process"/>
    <property type="evidence" value="ECO:0007669"/>
    <property type="project" value="UniProtKB-KW"/>
</dbReference>
<evidence type="ECO:0000256" key="22">
    <source>
        <dbReference type="ARBA" id="ARBA00023242"/>
    </source>
</evidence>
<evidence type="ECO:0000256" key="23">
    <source>
        <dbReference type="ARBA" id="ARBA00030985"/>
    </source>
</evidence>
<keyword evidence="14" id="KW-0446">Lipid-binding</keyword>
<evidence type="ECO:0000256" key="17">
    <source>
        <dbReference type="ARBA" id="ARBA00023159"/>
    </source>
</evidence>
<feature type="region of interest" description="Disordered" evidence="25">
    <location>
        <begin position="352"/>
        <end position="382"/>
    </location>
</feature>
<gene>
    <name evidence="28" type="primary">nfe2l1a</name>
</gene>
<dbReference type="GO" id="GO:0005634">
    <property type="term" value="C:nucleus"/>
    <property type="evidence" value="ECO:0007669"/>
    <property type="project" value="UniProtKB-SubCell"/>
</dbReference>
<feature type="domain" description="BZIP" evidence="26">
    <location>
        <begin position="619"/>
        <end position="682"/>
    </location>
</feature>
<evidence type="ECO:0000313" key="28">
    <source>
        <dbReference type="RefSeq" id="XP_012697282.2"/>
    </source>
</evidence>
<feature type="compositionally biased region" description="Basic residues" evidence="25">
    <location>
        <begin position="727"/>
        <end position="737"/>
    </location>
</feature>
<feature type="region of interest" description="Disordered" evidence="25">
    <location>
        <begin position="163"/>
        <end position="184"/>
    </location>
</feature>
<keyword evidence="19" id="KW-1207">Sterol metabolism</keyword>
<dbReference type="Gene3D" id="1.10.880.10">
    <property type="entry name" value="Transcription factor, Skn-1-like, DNA-binding domain"/>
    <property type="match status" value="1"/>
</dbReference>
<evidence type="ECO:0000256" key="18">
    <source>
        <dbReference type="ARBA" id="ARBA00023163"/>
    </source>
</evidence>
<keyword evidence="6" id="KW-0678">Repressor</keyword>
<keyword evidence="27" id="KW-1185">Reference proteome</keyword>
<dbReference type="GO" id="GO:0000978">
    <property type="term" value="F:RNA polymerase II cis-regulatory region sequence-specific DNA binding"/>
    <property type="evidence" value="ECO:0007669"/>
    <property type="project" value="InterPro"/>
</dbReference>
<feature type="region of interest" description="Disordered" evidence="25">
    <location>
        <begin position="198"/>
        <end position="223"/>
    </location>
</feature>
<evidence type="ECO:0000256" key="3">
    <source>
        <dbReference type="ARBA" id="ARBA00004648"/>
    </source>
</evidence>
<feature type="compositionally biased region" description="Polar residues" evidence="25">
    <location>
        <begin position="361"/>
        <end position="378"/>
    </location>
</feature>
<evidence type="ECO:0000256" key="11">
    <source>
        <dbReference type="ARBA" id="ARBA00022989"/>
    </source>
</evidence>
<name>A0A6P3WF93_CLUHA</name>
<proteinExistence type="inferred from homology"/>